<dbReference type="InterPro" id="IPR052763">
    <property type="entry name" value="DnaJ_C4"/>
</dbReference>
<accession>A0A0L0SBM3</accession>
<evidence type="ECO:0000313" key="4">
    <source>
        <dbReference type="Proteomes" id="UP000054350"/>
    </source>
</evidence>
<name>A0A0L0SBM3_ALLM3</name>
<dbReference type="OrthoDB" id="259708at2759"/>
<organism evidence="3 4">
    <name type="scientific">Allomyces macrogynus (strain ATCC 38327)</name>
    <name type="common">Allomyces javanicus var. macrogynus</name>
    <dbReference type="NCBI Taxonomy" id="578462"/>
    <lineage>
        <taxon>Eukaryota</taxon>
        <taxon>Fungi</taxon>
        <taxon>Fungi incertae sedis</taxon>
        <taxon>Blastocladiomycota</taxon>
        <taxon>Blastocladiomycetes</taxon>
        <taxon>Blastocladiales</taxon>
        <taxon>Blastocladiaceae</taxon>
        <taxon>Allomyces</taxon>
    </lineage>
</organism>
<evidence type="ECO:0000313" key="3">
    <source>
        <dbReference type="EMBL" id="KNE59814.1"/>
    </source>
</evidence>
<dbReference type="SUPFAM" id="SSF46565">
    <property type="entry name" value="Chaperone J-domain"/>
    <property type="match status" value="1"/>
</dbReference>
<proteinExistence type="predicted"/>
<dbReference type="InterPro" id="IPR036869">
    <property type="entry name" value="J_dom_sf"/>
</dbReference>
<feature type="region of interest" description="Disordered" evidence="1">
    <location>
        <begin position="1"/>
        <end position="132"/>
    </location>
</feature>
<dbReference type="VEuPathDB" id="FungiDB:AMAG_05271"/>
<dbReference type="Gene3D" id="1.10.287.110">
    <property type="entry name" value="DnaJ domain"/>
    <property type="match status" value="1"/>
</dbReference>
<dbReference type="InterPro" id="IPR001623">
    <property type="entry name" value="DnaJ_domain"/>
</dbReference>
<dbReference type="STRING" id="578462.A0A0L0SBM3"/>
<dbReference type="PROSITE" id="PS50076">
    <property type="entry name" value="DNAJ_2"/>
    <property type="match status" value="1"/>
</dbReference>
<dbReference type="PANTHER" id="PTHR44825:SF1">
    <property type="entry name" value="DNAJ HOMOLOG SUBFAMILY C MEMBER 4"/>
    <property type="match status" value="1"/>
</dbReference>
<dbReference type="eggNOG" id="KOG0691">
    <property type="taxonomic scope" value="Eukaryota"/>
</dbReference>
<keyword evidence="4" id="KW-1185">Reference proteome</keyword>
<dbReference type="Pfam" id="PF00226">
    <property type="entry name" value="DnaJ"/>
    <property type="match status" value="1"/>
</dbReference>
<evidence type="ECO:0000259" key="2">
    <source>
        <dbReference type="PROSITE" id="PS50076"/>
    </source>
</evidence>
<sequence>MATTATARAPSRPPSPLPIMTIADETGTQPLPPPRRPRSLRSASRIHTPRPQSAYFMDPASPNGSSPSSATPTAPPNARTARLIPGEEDDGLLPPLFRSNSTPSLRSMWTPTSPPASPATSPAHGPHPRRHRRAAHRILRTSANYYDVLGVSPTASHDEIPARLLAGARDCHPDKHHDHADVATAAFQALTTAYSTLRQPHSRALYDASLRHQRTSTTPEPPVSPTHLAELVADLWNELMRGNLDHLALLVHLARPHFGRDTLEQLVTQVHDLLLAAHTGISAARPALDAIADVQARMAALGYLDVPGRVRLTMLLLRHVLSIPTEVQAAMGVETLPPWSVTLLKALVDVLDKLDGGRG</sequence>
<dbReference type="CDD" id="cd06257">
    <property type="entry name" value="DnaJ"/>
    <property type="match status" value="1"/>
</dbReference>
<dbReference type="EMBL" id="GG745335">
    <property type="protein sequence ID" value="KNE59814.1"/>
    <property type="molecule type" value="Genomic_DNA"/>
</dbReference>
<dbReference type="Proteomes" id="UP000054350">
    <property type="component" value="Unassembled WGS sequence"/>
</dbReference>
<feature type="compositionally biased region" description="Polar residues" evidence="1">
    <location>
        <begin position="98"/>
        <end position="109"/>
    </location>
</feature>
<feature type="compositionally biased region" description="Low complexity" evidence="1">
    <location>
        <begin position="59"/>
        <end position="82"/>
    </location>
</feature>
<feature type="domain" description="J" evidence="2">
    <location>
        <begin position="144"/>
        <end position="210"/>
    </location>
</feature>
<reference evidence="3 4" key="1">
    <citation type="submission" date="2009-11" db="EMBL/GenBank/DDBJ databases">
        <title>Annotation of Allomyces macrogynus ATCC 38327.</title>
        <authorList>
            <consortium name="The Broad Institute Genome Sequencing Platform"/>
            <person name="Russ C."/>
            <person name="Cuomo C."/>
            <person name="Burger G."/>
            <person name="Gray M.W."/>
            <person name="Holland P.W.H."/>
            <person name="King N."/>
            <person name="Lang F.B.F."/>
            <person name="Roger A.J."/>
            <person name="Ruiz-Trillo I."/>
            <person name="Young S.K."/>
            <person name="Zeng Q."/>
            <person name="Gargeya S."/>
            <person name="Fitzgerald M."/>
            <person name="Haas B."/>
            <person name="Abouelleil A."/>
            <person name="Alvarado L."/>
            <person name="Arachchi H.M."/>
            <person name="Berlin A."/>
            <person name="Chapman S.B."/>
            <person name="Gearin G."/>
            <person name="Goldberg J."/>
            <person name="Griggs A."/>
            <person name="Gujja S."/>
            <person name="Hansen M."/>
            <person name="Heiman D."/>
            <person name="Howarth C."/>
            <person name="Larimer J."/>
            <person name="Lui A."/>
            <person name="MacDonald P.J.P."/>
            <person name="McCowen C."/>
            <person name="Montmayeur A."/>
            <person name="Murphy C."/>
            <person name="Neiman D."/>
            <person name="Pearson M."/>
            <person name="Priest M."/>
            <person name="Roberts A."/>
            <person name="Saif S."/>
            <person name="Shea T."/>
            <person name="Sisk P."/>
            <person name="Stolte C."/>
            <person name="Sykes S."/>
            <person name="Wortman J."/>
            <person name="Nusbaum C."/>
            <person name="Birren B."/>
        </authorList>
    </citation>
    <scope>NUCLEOTIDE SEQUENCE [LARGE SCALE GENOMIC DNA]</scope>
    <source>
        <strain evidence="3 4">ATCC 38327</strain>
    </source>
</reference>
<dbReference type="AlphaFoldDB" id="A0A0L0SBM3"/>
<dbReference type="PANTHER" id="PTHR44825">
    <property type="match status" value="1"/>
</dbReference>
<dbReference type="SMART" id="SM00271">
    <property type="entry name" value="DnaJ"/>
    <property type="match status" value="1"/>
</dbReference>
<evidence type="ECO:0000256" key="1">
    <source>
        <dbReference type="SAM" id="MobiDB-lite"/>
    </source>
</evidence>
<reference evidence="4" key="2">
    <citation type="submission" date="2009-11" db="EMBL/GenBank/DDBJ databases">
        <title>The Genome Sequence of Allomyces macrogynus strain ATCC 38327.</title>
        <authorList>
            <consortium name="The Broad Institute Genome Sequencing Platform"/>
            <person name="Russ C."/>
            <person name="Cuomo C."/>
            <person name="Shea T."/>
            <person name="Young S.K."/>
            <person name="Zeng Q."/>
            <person name="Koehrsen M."/>
            <person name="Haas B."/>
            <person name="Borodovsky M."/>
            <person name="Guigo R."/>
            <person name="Alvarado L."/>
            <person name="Berlin A."/>
            <person name="Borenstein D."/>
            <person name="Chen Z."/>
            <person name="Engels R."/>
            <person name="Freedman E."/>
            <person name="Gellesch M."/>
            <person name="Goldberg J."/>
            <person name="Griggs A."/>
            <person name="Gujja S."/>
            <person name="Heiman D."/>
            <person name="Hepburn T."/>
            <person name="Howarth C."/>
            <person name="Jen D."/>
            <person name="Larson L."/>
            <person name="Lewis B."/>
            <person name="Mehta T."/>
            <person name="Park D."/>
            <person name="Pearson M."/>
            <person name="Roberts A."/>
            <person name="Saif S."/>
            <person name="Shenoy N."/>
            <person name="Sisk P."/>
            <person name="Stolte C."/>
            <person name="Sykes S."/>
            <person name="Walk T."/>
            <person name="White J."/>
            <person name="Yandava C."/>
            <person name="Burger G."/>
            <person name="Gray M.W."/>
            <person name="Holland P.W.H."/>
            <person name="King N."/>
            <person name="Lang F.B.F."/>
            <person name="Roger A.J."/>
            <person name="Ruiz-Trillo I."/>
            <person name="Lander E."/>
            <person name="Nusbaum C."/>
        </authorList>
    </citation>
    <scope>NUCLEOTIDE SEQUENCE [LARGE SCALE GENOMIC DNA]</scope>
    <source>
        <strain evidence="4">ATCC 38327</strain>
    </source>
</reference>
<gene>
    <name evidence="3" type="ORF">AMAG_05271</name>
</gene>
<feature type="compositionally biased region" description="Low complexity" evidence="1">
    <location>
        <begin position="1"/>
        <end position="10"/>
    </location>
</feature>
<protein>
    <recommendedName>
        <fullName evidence="2">J domain-containing protein</fullName>
    </recommendedName>
</protein>